<protein>
    <submittedName>
        <fullName evidence="1">Uncharacterized protein</fullName>
    </submittedName>
</protein>
<dbReference type="Proteomes" id="UP001258315">
    <property type="component" value="Unassembled WGS sequence"/>
</dbReference>
<accession>A0ABU3H372</accession>
<sequence>MMKLLIYLKNKEFVPATIVVDSEFEKTLNQFTNENIH</sequence>
<reference evidence="2" key="1">
    <citation type="submission" date="2023-07" db="EMBL/GenBank/DDBJ databases">
        <title>Functional and genomic diversity of the sorghum phyllosphere microbiome.</title>
        <authorList>
            <person name="Shade A."/>
        </authorList>
    </citation>
    <scope>NUCLEOTIDE SEQUENCE [LARGE SCALE GENOMIC DNA]</scope>
    <source>
        <strain evidence="2">SORGH_AS_0422</strain>
    </source>
</reference>
<dbReference type="EMBL" id="JAVLVU010000001">
    <property type="protein sequence ID" value="MDT3405365.1"/>
    <property type="molecule type" value="Genomic_DNA"/>
</dbReference>
<name>A0ABU3H372_9SPHI</name>
<proteinExistence type="predicted"/>
<keyword evidence="2" id="KW-1185">Reference proteome</keyword>
<gene>
    <name evidence="1" type="ORF">QE417_004437</name>
</gene>
<comment type="caution">
    <text evidence="1">The sequence shown here is derived from an EMBL/GenBank/DDBJ whole genome shotgun (WGS) entry which is preliminary data.</text>
</comment>
<evidence type="ECO:0000313" key="2">
    <source>
        <dbReference type="Proteomes" id="UP001258315"/>
    </source>
</evidence>
<evidence type="ECO:0000313" key="1">
    <source>
        <dbReference type="EMBL" id="MDT3405365.1"/>
    </source>
</evidence>
<organism evidence="1 2">
    <name type="scientific">Mucilaginibacter terrae</name>
    <dbReference type="NCBI Taxonomy" id="1955052"/>
    <lineage>
        <taxon>Bacteria</taxon>
        <taxon>Pseudomonadati</taxon>
        <taxon>Bacteroidota</taxon>
        <taxon>Sphingobacteriia</taxon>
        <taxon>Sphingobacteriales</taxon>
        <taxon>Sphingobacteriaceae</taxon>
        <taxon>Mucilaginibacter</taxon>
    </lineage>
</organism>